<evidence type="ECO:0000313" key="5">
    <source>
        <dbReference type="EMBL" id="KAG7354133.1"/>
    </source>
</evidence>
<reference evidence="5" key="1">
    <citation type="journal article" date="2021" name="Sci. Rep.">
        <title>Diploid genomic architecture of Nitzschia inconspicua, an elite biomass production diatom.</title>
        <authorList>
            <person name="Oliver A."/>
            <person name="Podell S."/>
            <person name="Pinowska A."/>
            <person name="Traller J.C."/>
            <person name="Smith S.R."/>
            <person name="McClure R."/>
            <person name="Beliaev A."/>
            <person name="Bohutskyi P."/>
            <person name="Hill E.A."/>
            <person name="Rabines A."/>
            <person name="Zheng H."/>
            <person name="Allen L.Z."/>
            <person name="Kuo A."/>
            <person name="Grigoriev I.V."/>
            <person name="Allen A.E."/>
            <person name="Hazlebeck D."/>
            <person name="Allen E.E."/>
        </authorList>
    </citation>
    <scope>NUCLEOTIDE SEQUENCE</scope>
    <source>
        <strain evidence="5">Hildebrandi</strain>
    </source>
</reference>
<dbReference type="EMBL" id="JAGRRH010000016">
    <property type="protein sequence ID" value="KAG7354133.1"/>
    <property type="molecule type" value="Genomic_DNA"/>
</dbReference>
<feature type="compositionally biased region" description="Basic and acidic residues" evidence="3">
    <location>
        <begin position="11"/>
        <end position="22"/>
    </location>
</feature>
<dbReference type="GO" id="GO:0005634">
    <property type="term" value="C:nucleus"/>
    <property type="evidence" value="ECO:0007669"/>
    <property type="project" value="UniProtKB-UniRule"/>
</dbReference>
<accession>A0A9K3PNS1</accession>
<feature type="domain" description="HMG box" evidence="4">
    <location>
        <begin position="75"/>
        <end position="173"/>
    </location>
</feature>
<reference evidence="5" key="2">
    <citation type="submission" date="2021-04" db="EMBL/GenBank/DDBJ databases">
        <authorList>
            <person name="Podell S."/>
        </authorList>
    </citation>
    <scope>NUCLEOTIDE SEQUENCE</scope>
    <source>
        <strain evidence="5">Hildebrandi</strain>
    </source>
</reference>
<dbReference type="Pfam" id="PF09011">
    <property type="entry name" value="HMG_box_2"/>
    <property type="match status" value="1"/>
</dbReference>
<evidence type="ECO:0000256" key="2">
    <source>
        <dbReference type="PROSITE-ProRule" id="PRU00267"/>
    </source>
</evidence>
<protein>
    <submittedName>
        <fullName evidence="5">HMG high mobility group box-containing protein</fullName>
    </submittedName>
</protein>
<sequence length="450" mass="49831">MSLSGNEEVDKELTDIDEHEPANYDSDGLARSRSLSPGMRRDSLDGGSVGSGGGGSTGSSGRAKRRTWKKPKDKPKRPLSAYNIFFKHERSRIVEGKTEEATPEETIRSIEIILSTSRETRRHRKTHGRISFGDLARRIADKWKGISQEHKSLFEHYAELDMRRYRKEVQNWKDRKEAEALQGKAGTSSQEGSAQSGSFSDSISDYSEGAGSGVHDPWAPRKSFYDNLNNSFSSVESEVSFDQLPVRLQLQMMQQQQQRQLQMHAQMTNSGLNLHSSMPNLRCRNSDGGGGRSFFQSSGGFGGGVNFGQSFEQELFPSEICGSSANNVNMMMGLQQNQRLNLGMNALHNSFSGGRPNGFTIMGNDIQRSVPFTIGDEQMSGNFQQLQPNSLGFGDNPFADQKPKADPAFSFHDVAGPESNLDPVPFDQVFPDERGDDLGNYLCDLDLSNT</sequence>
<dbReference type="AlphaFoldDB" id="A0A9K3PNS1"/>
<feature type="compositionally biased region" description="Basic residues" evidence="3">
    <location>
        <begin position="62"/>
        <end position="77"/>
    </location>
</feature>
<name>A0A9K3PNS1_9STRA</name>
<keyword evidence="1 2" id="KW-0238">DNA-binding</keyword>
<gene>
    <name evidence="5" type="ORF">IV203_003489</name>
</gene>
<keyword evidence="6" id="KW-1185">Reference proteome</keyword>
<dbReference type="OrthoDB" id="49508at2759"/>
<feature type="region of interest" description="Disordered" evidence="3">
    <location>
        <begin position="176"/>
        <end position="214"/>
    </location>
</feature>
<feature type="DNA-binding region" description="HMG box" evidence="2">
    <location>
        <begin position="75"/>
        <end position="173"/>
    </location>
</feature>
<evidence type="ECO:0000256" key="3">
    <source>
        <dbReference type="SAM" id="MobiDB-lite"/>
    </source>
</evidence>
<keyword evidence="2" id="KW-0539">Nucleus</keyword>
<feature type="region of interest" description="Disordered" evidence="3">
    <location>
        <begin position="1"/>
        <end position="79"/>
    </location>
</feature>
<dbReference type="PROSITE" id="PS50118">
    <property type="entry name" value="HMG_BOX_2"/>
    <property type="match status" value="1"/>
</dbReference>
<feature type="compositionally biased region" description="Low complexity" evidence="3">
    <location>
        <begin position="193"/>
        <end position="207"/>
    </location>
</feature>
<dbReference type="InterPro" id="IPR050342">
    <property type="entry name" value="HMGB"/>
</dbReference>
<feature type="compositionally biased region" description="Gly residues" evidence="3">
    <location>
        <begin position="47"/>
        <end position="58"/>
    </location>
</feature>
<evidence type="ECO:0000256" key="1">
    <source>
        <dbReference type="ARBA" id="ARBA00023125"/>
    </source>
</evidence>
<evidence type="ECO:0000259" key="4">
    <source>
        <dbReference type="PROSITE" id="PS50118"/>
    </source>
</evidence>
<proteinExistence type="predicted"/>
<dbReference type="SMART" id="SM00398">
    <property type="entry name" value="HMG"/>
    <property type="match status" value="1"/>
</dbReference>
<organism evidence="5 6">
    <name type="scientific">Nitzschia inconspicua</name>
    <dbReference type="NCBI Taxonomy" id="303405"/>
    <lineage>
        <taxon>Eukaryota</taxon>
        <taxon>Sar</taxon>
        <taxon>Stramenopiles</taxon>
        <taxon>Ochrophyta</taxon>
        <taxon>Bacillariophyta</taxon>
        <taxon>Bacillariophyceae</taxon>
        <taxon>Bacillariophycidae</taxon>
        <taxon>Bacillariales</taxon>
        <taxon>Bacillariaceae</taxon>
        <taxon>Nitzschia</taxon>
    </lineage>
</organism>
<dbReference type="GO" id="GO:0003677">
    <property type="term" value="F:DNA binding"/>
    <property type="evidence" value="ECO:0007669"/>
    <property type="project" value="UniProtKB-UniRule"/>
</dbReference>
<evidence type="ECO:0000313" key="6">
    <source>
        <dbReference type="Proteomes" id="UP000693970"/>
    </source>
</evidence>
<comment type="caution">
    <text evidence="5">The sequence shown here is derived from an EMBL/GenBank/DDBJ whole genome shotgun (WGS) entry which is preliminary data.</text>
</comment>
<dbReference type="PANTHER" id="PTHR48112">
    <property type="entry name" value="HIGH MOBILITY GROUP PROTEIN DSP1"/>
    <property type="match status" value="1"/>
</dbReference>
<dbReference type="InterPro" id="IPR009071">
    <property type="entry name" value="HMG_box_dom"/>
</dbReference>
<dbReference type="Proteomes" id="UP000693970">
    <property type="component" value="Unassembled WGS sequence"/>
</dbReference>